<dbReference type="Pfam" id="PF00465">
    <property type="entry name" value="Fe-ADH"/>
    <property type="match status" value="1"/>
</dbReference>
<dbReference type="Gene3D" id="1.20.1090.10">
    <property type="entry name" value="Dehydroquinate synthase-like - alpha domain"/>
    <property type="match status" value="1"/>
</dbReference>
<dbReference type="GO" id="GO:0008106">
    <property type="term" value="F:alcohol dehydrogenase (NADP+) activity"/>
    <property type="evidence" value="ECO:0007669"/>
    <property type="project" value="TreeGrafter"/>
</dbReference>
<evidence type="ECO:0000313" key="5">
    <source>
        <dbReference type="Proteomes" id="UP000254060"/>
    </source>
</evidence>
<dbReference type="InterPro" id="IPR018211">
    <property type="entry name" value="ADH_Fe_CS"/>
</dbReference>
<evidence type="ECO:0000256" key="1">
    <source>
        <dbReference type="ARBA" id="ARBA00023002"/>
    </source>
</evidence>
<dbReference type="PROSITE" id="PS00913">
    <property type="entry name" value="ADH_IRON_1"/>
    <property type="match status" value="1"/>
</dbReference>
<dbReference type="RefSeq" id="WP_024371304.1">
    <property type="nucleotide sequence ID" value="NZ_UGGP01000001.1"/>
</dbReference>
<evidence type="ECO:0000313" key="4">
    <source>
        <dbReference type="EMBL" id="STO07665.1"/>
    </source>
</evidence>
<protein>
    <submittedName>
        <fullName evidence="4">NADH-dependent butanol dehydrogenase A</fullName>
        <ecNumber evidence="4">1.1.1.-</ecNumber>
    </submittedName>
</protein>
<organism evidence="4 5">
    <name type="scientific">Exiguobacterium aurantiacum</name>
    <dbReference type="NCBI Taxonomy" id="33987"/>
    <lineage>
        <taxon>Bacteria</taxon>
        <taxon>Bacillati</taxon>
        <taxon>Bacillota</taxon>
        <taxon>Bacilli</taxon>
        <taxon>Bacillales</taxon>
        <taxon>Bacillales Family XII. Incertae Sedis</taxon>
        <taxon>Exiguobacterium</taxon>
    </lineage>
</organism>
<reference evidence="4 5" key="1">
    <citation type="submission" date="2018-06" db="EMBL/GenBank/DDBJ databases">
        <authorList>
            <consortium name="Pathogen Informatics"/>
            <person name="Doyle S."/>
        </authorList>
    </citation>
    <scope>NUCLEOTIDE SEQUENCE [LARGE SCALE GENOMIC DNA]</scope>
    <source>
        <strain evidence="4 5">NCTC13163</strain>
    </source>
</reference>
<dbReference type="PANTHER" id="PTHR43633:SF1">
    <property type="entry name" value="ALCOHOL DEHYDROGENASE YQHD"/>
    <property type="match status" value="1"/>
</dbReference>
<dbReference type="GO" id="GO:0046872">
    <property type="term" value="F:metal ion binding"/>
    <property type="evidence" value="ECO:0007669"/>
    <property type="project" value="InterPro"/>
</dbReference>
<dbReference type="EC" id="1.1.1.-" evidence="4"/>
<accession>A0A377FT80</accession>
<gene>
    <name evidence="4" type="primary">bdhA</name>
    <name evidence="4" type="ORF">NCTC13163_01017</name>
</gene>
<dbReference type="CDD" id="cd08187">
    <property type="entry name" value="BDH"/>
    <property type="match status" value="1"/>
</dbReference>
<dbReference type="AlphaFoldDB" id="A0A377FT80"/>
<dbReference type="Gene3D" id="3.40.50.1970">
    <property type="match status" value="1"/>
</dbReference>
<dbReference type="InterPro" id="IPR001670">
    <property type="entry name" value="ADH_Fe/GldA"/>
</dbReference>
<dbReference type="SUPFAM" id="SSF56796">
    <property type="entry name" value="Dehydroquinate synthase-like"/>
    <property type="match status" value="1"/>
</dbReference>
<dbReference type="InterPro" id="IPR044731">
    <property type="entry name" value="BDH-like"/>
</dbReference>
<feature type="domain" description="Fe-containing alcohol dehydrogenase-like C-terminal" evidence="3">
    <location>
        <begin position="189"/>
        <end position="384"/>
    </location>
</feature>
<dbReference type="FunFam" id="3.40.50.1970:FF:000003">
    <property type="entry name" value="Alcohol dehydrogenase, iron-containing"/>
    <property type="match status" value="1"/>
</dbReference>
<feature type="domain" description="Alcohol dehydrogenase iron-type/glycerol dehydrogenase GldA" evidence="2">
    <location>
        <begin position="9"/>
        <end position="178"/>
    </location>
</feature>
<evidence type="ECO:0000259" key="3">
    <source>
        <dbReference type="Pfam" id="PF25137"/>
    </source>
</evidence>
<dbReference type="PANTHER" id="PTHR43633">
    <property type="entry name" value="ALCOHOL DEHYDROGENASE YQHD"/>
    <property type="match status" value="1"/>
</dbReference>
<dbReference type="GO" id="GO:1990362">
    <property type="term" value="F:butanol dehydrogenase (NAD+) activity"/>
    <property type="evidence" value="ECO:0007669"/>
    <property type="project" value="InterPro"/>
</dbReference>
<dbReference type="Pfam" id="PF25137">
    <property type="entry name" value="ADH_Fe_C"/>
    <property type="match status" value="1"/>
</dbReference>
<dbReference type="EMBL" id="UGGP01000001">
    <property type="protein sequence ID" value="STO07665.1"/>
    <property type="molecule type" value="Genomic_DNA"/>
</dbReference>
<keyword evidence="1 4" id="KW-0560">Oxidoreductase</keyword>
<name>A0A377FT80_9BACL</name>
<dbReference type="PROSITE" id="PS00060">
    <property type="entry name" value="ADH_IRON_2"/>
    <property type="match status" value="1"/>
</dbReference>
<dbReference type="GO" id="GO:1990002">
    <property type="term" value="F:methylglyoxal reductase (NADPH) (acetol producing) activity"/>
    <property type="evidence" value="ECO:0007669"/>
    <property type="project" value="TreeGrafter"/>
</dbReference>
<proteinExistence type="predicted"/>
<dbReference type="InterPro" id="IPR056798">
    <property type="entry name" value="ADH_Fe_C"/>
</dbReference>
<dbReference type="OrthoDB" id="9801156at2"/>
<dbReference type="GO" id="GO:0005829">
    <property type="term" value="C:cytosol"/>
    <property type="evidence" value="ECO:0007669"/>
    <property type="project" value="TreeGrafter"/>
</dbReference>
<evidence type="ECO:0000259" key="2">
    <source>
        <dbReference type="Pfam" id="PF00465"/>
    </source>
</evidence>
<sequence>MHNFEYKNPTKLIFGTHQIEKLAGELKALDAKKVMLVYGGGSIKKNGTYEEVVAELNNADIDFVDFSGVEPNPRIETVRRAVKQAREENIDALLAVGGGSVIDCTKLISAAIPYDGDAWDIVLRDHIPTEAVPFGTVLTLAATGSEMNSGSVITNWETQEKYGWGHPLVYPTFSILDPRYTVSVPKDQTIYGIVDMMSHCFEQYFHPNDAPVQERMTEGVLKAVVESAPQLVDDLENVDLRAIILFSGTIALNGVLQMGASGDWASHNIEHAVSAVHDIPHAGGLAILFPRWMEHVLDEGNAARFARLGTEVFDVESGENDMETAQRTIQAIRAFFDKLGAPSSLRDYDIDESTFEAILDSAMKRGSFGRFRTLEREDVAAILELSK</sequence>
<dbReference type="Proteomes" id="UP000254060">
    <property type="component" value="Unassembled WGS sequence"/>
</dbReference>
<dbReference type="STRING" id="1397694.GCA_000702585_01528"/>